<feature type="active site" description="Acyl-ester intermediate" evidence="13">
    <location>
        <position position="69"/>
    </location>
</feature>
<dbReference type="Gene3D" id="3.40.710.10">
    <property type="entry name" value="DD-peptidase/beta-lactamase superfamily"/>
    <property type="match status" value="1"/>
</dbReference>
<dbReference type="InterPro" id="IPR001967">
    <property type="entry name" value="Peptidase_S11_N"/>
</dbReference>
<evidence type="ECO:0000256" key="5">
    <source>
        <dbReference type="ARBA" id="ARBA00022645"/>
    </source>
</evidence>
<keyword evidence="9" id="KW-0133">Cell shape</keyword>
<evidence type="ECO:0000313" key="17">
    <source>
        <dbReference type="EMBL" id="PII34681.1"/>
    </source>
</evidence>
<keyword evidence="7" id="KW-0732">Signal</keyword>
<feature type="active site" evidence="13">
    <location>
        <position position="132"/>
    </location>
</feature>
<dbReference type="Pfam" id="PF00768">
    <property type="entry name" value="Peptidase_S11"/>
    <property type="match status" value="1"/>
</dbReference>
<dbReference type="SMART" id="SM00936">
    <property type="entry name" value="PBP5_C"/>
    <property type="match status" value="1"/>
</dbReference>
<evidence type="ECO:0000256" key="8">
    <source>
        <dbReference type="ARBA" id="ARBA00022801"/>
    </source>
</evidence>
<dbReference type="InterPro" id="IPR012907">
    <property type="entry name" value="Peptidase_S11_C"/>
</dbReference>
<dbReference type="SUPFAM" id="SSF69189">
    <property type="entry name" value="Penicillin-binding protein associated domain"/>
    <property type="match status" value="1"/>
</dbReference>
<evidence type="ECO:0000256" key="4">
    <source>
        <dbReference type="ARBA" id="ARBA00012448"/>
    </source>
</evidence>
<dbReference type="SUPFAM" id="SSF56601">
    <property type="entry name" value="beta-lactamase/transpeptidase-like"/>
    <property type="match status" value="1"/>
</dbReference>
<name>A0A2G7T487_9FLAO</name>
<gene>
    <name evidence="17" type="ORF">CTI11_19175</name>
</gene>
<dbReference type="PANTHER" id="PTHR21581">
    <property type="entry name" value="D-ALANYL-D-ALANINE CARBOXYPEPTIDASE"/>
    <property type="match status" value="1"/>
</dbReference>
<reference evidence="17" key="1">
    <citation type="submission" date="2017-10" db="EMBL/GenBank/DDBJ databases">
        <title>Chryseobacterium sp. B5 is a hydrocarbonoclastic and plant growth promoting bacterium.</title>
        <authorList>
            <person name="Thijs S."/>
            <person name="Gkorezis P."/>
            <person name="Van Hamme J."/>
        </authorList>
    </citation>
    <scope>NUCLEOTIDE SEQUENCE</scope>
    <source>
        <strain evidence="17">B5</strain>
    </source>
</reference>
<evidence type="ECO:0000256" key="15">
    <source>
        <dbReference type="RuleBase" id="RU004016"/>
    </source>
</evidence>
<evidence type="ECO:0000256" key="14">
    <source>
        <dbReference type="PIRSR" id="PIRSR618044-2"/>
    </source>
</evidence>
<feature type="domain" description="Peptidase S11 D-Ala-D-Ala carboxypeptidase A C-terminal" evidence="16">
    <location>
        <begin position="292"/>
        <end position="382"/>
    </location>
</feature>
<dbReference type="PRINTS" id="PR00725">
    <property type="entry name" value="DADACBPTASE1"/>
</dbReference>
<accession>A0A2G7T487</accession>
<organism evidence="17">
    <name type="scientific">Chryseobacterium sp. B5</name>
    <dbReference type="NCBI Taxonomy" id="2050562"/>
    <lineage>
        <taxon>Bacteria</taxon>
        <taxon>Pseudomonadati</taxon>
        <taxon>Bacteroidota</taxon>
        <taxon>Flavobacteriia</taxon>
        <taxon>Flavobacteriales</taxon>
        <taxon>Weeksellaceae</taxon>
        <taxon>Chryseobacterium group</taxon>
        <taxon>Chryseobacterium</taxon>
    </lineage>
</organism>
<proteinExistence type="inferred from homology"/>
<keyword evidence="11" id="KW-0961">Cell wall biogenesis/degradation</keyword>
<evidence type="ECO:0000256" key="3">
    <source>
        <dbReference type="ARBA" id="ARBA00007164"/>
    </source>
</evidence>
<keyword evidence="8" id="KW-0378">Hydrolase</keyword>
<evidence type="ECO:0000256" key="2">
    <source>
        <dbReference type="ARBA" id="ARBA00004752"/>
    </source>
</evidence>
<dbReference type="PANTHER" id="PTHR21581:SF6">
    <property type="entry name" value="TRAFFICKING PROTEIN PARTICLE COMPLEX SUBUNIT 12"/>
    <property type="match status" value="1"/>
</dbReference>
<dbReference type="InterPro" id="IPR012338">
    <property type="entry name" value="Beta-lactam/transpept-like"/>
</dbReference>
<dbReference type="InterPro" id="IPR018044">
    <property type="entry name" value="Peptidase_S11"/>
</dbReference>
<comment type="pathway">
    <text evidence="2">Cell wall biogenesis; peptidoglycan biosynthesis.</text>
</comment>
<evidence type="ECO:0000259" key="16">
    <source>
        <dbReference type="SMART" id="SM00936"/>
    </source>
</evidence>
<feature type="binding site" evidence="14">
    <location>
        <position position="235"/>
    </location>
    <ligand>
        <name>substrate</name>
    </ligand>
</feature>
<comment type="function">
    <text evidence="1">Removes C-terminal D-alanyl residues from sugar-peptide cell wall precursors.</text>
</comment>
<dbReference type="UniPathway" id="UPA00219"/>
<dbReference type="GO" id="GO:0006508">
    <property type="term" value="P:proteolysis"/>
    <property type="evidence" value="ECO:0007669"/>
    <property type="project" value="UniProtKB-KW"/>
</dbReference>
<dbReference type="EC" id="3.4.16.4" evidence="4"/>
<evidence type="ECO:0000256" key="7">
    <source>
        <dbReference type="ARBA" id="ARBA00022729"/>
    </source>
</evidence>
<evidence type="ECO:0000256" key="12">
    <source>
        <dbReference type="ARBA" id="ARBA00034000"/>
    </source>
</evidence>
<keyword evidence="6" id="KW-0645">Protease</keyword>
<keyword evidence="10" id="KW-0573">Peptidoglycan synthesis</keyword>
<dbReference type="EMBL" id="PEKC01000087">
    <property type="protein sequence ID" value="PII34681.1"/>
    <property type="molecule type" value="Genomic_DNA"/>
</dbReference>
<dbReference type="GO" id="GO:0071555">
    <property type="term" value="P:cell wall organization"/>
    <property type="evidence" value="ECO:0007669"/>
    <property type="project" value="UniProtKB-KW"/>
</dbReference>
<evidence type="ECO:0000256" key="10">
    <source>
        <dbReference type="ARBA" id="ARBA00022984"/>
    </source>
</evidence>
<keyword evidence="5" id="KW-0121">Carboxypeptidase</keyword>
<sequence>MKMVAVTKILPKVYLYLAICCATLFNSEHIFAQISRSIPLDAKSYVLIDAYTHQVIAENNANDPVHPASLTKLMTAYLAFDAVKHRRISLDQRLPVSKRAWDERLGNGTLMFLAMGMSPTMDELLSGLIVQSGNDAAVVLAEAIGGSVEGFVQMMNYKAKEWDLKNTNFVNSTGLTNENHKMSAMDAAKIMSQILEDHPKLFHSYFSLKEYTFNGIRQLNRNALLDIDHGFDGGKTGYTDAAGYCLATTSHRKDENGHDRRLISIVMGATSKDSRKLETLKLVNWGFSAFRWEGLFEKDRVVKSVRVWQGDILNVELVVDRDVSIAVPKETDRKNLVIDFEVDEPLTAPLEKGQQAGWVKIMTRDGVFISRHPLLVSREIIKGSYPKRLFHAFIIHSKNLVNQFLGLFSKI</sequence>
<evidence type="ECO:0000256" key="6">
    <source>
        <dbReference type="ARBA" id="ARBA00022670"/>
    </source>
</evidence>
<dbReference type="AlphaFoldDB" id="A0A2G7T487"/>
<dbReference type="Pfam" id="PF07943">
    <property type="entry name" value="PBP5_C"/>
    <property type="match status" value="1"/>
</dbReference>
<evidence type="ECO:0000256" key="11">
    <source>
        <dbReference type="ARBA" id="ARBA00023316"/>
    </source>
</evidence>
<dbReference type="GO" id="GO:0009002">
    <property type="term" value="F:serine-type D-Ala-D-Ala carboxypeptidase activity"/>
    <property type="evidence" value="ECO:0007669"/>
    <property type="project" value="UniProtKB-EC"/>
</dbReference>
<evidence type="ECO:0000256" key="9">
    <source>
        <dbReference type="ARBA" id="ARBA00022960"/>
    </source>
</evidence>
<comment type="catalytic activity">
    <reaction evidence="12">
        <text>Preferential cleavage: (Ac)2-L-Lys-D-Ala-|-D-Ala. Also transpeptidation of peptidyl-alanyl moieties that are N-acyl substituents of D-alanine.</text>
        <dbReference type="EC" id="3.4.16.4"/>
    </reaction>
</comment>
<comment type="caution">
    <text evidence="17">The sequence shown here is derived from an EMBL/GenBank/DDBJ whole genome shotgun (WGS) entry which is preliminary data.</text>
</comment>
<protein>
    <recommendedName>
        <fullName evidence="4">serine-type D-Ala-D-Ala carboxypeptidase</fullName>
        <ecNumber evidence="4">3.4.16.4</ecNumber>
    </recommendedName>
</protein>
<dbReference type="GO" id="GO:0008360">
    <property type="term" value="P:regulation of cell shape"/>
    <property type="evidence" value="ECO:0007669"/>
    <property type="project" value="UniProtKB-KW"/>
</dbReference>
<dbReference type="InterPro" id="IPR015956">
    <property type="entry name" value="Peniciliin-bd_prot_C_sf"/>
</dbReference>
<evidence type="ECO:0000256" key="1">
    <source>
        <dbReference type="ARBA" id="ARBA00003217"/>
    </source>
</evidence>
<dbReference type="GO" id="GO:0009252">
    <property type="term" value="P:peptidoglycan biosynthetic process"/>
    <property type="evidence" value="ECO:0007669"/>
    <property type="project" value="UniProtKB-UniPathway"/>
</dbReference>
<feature type="active site" description="Proton acceptor" evidence="13">
    <location>
        <position position="72"/>
    </location>
</feature>
<evidence type="ECO:0000256" key="13">
    <source>
        <dbReference type="PIRSR" id="PIRSR618044-1"/>
    </source>
</evidence>
<dbReference type="InterPro" id="IPR037167">
    <property type="entry name" value="Peptidase_S11_C_sf"/>
</dbReference>
<dbReference type="Gene3D" id="2.60.410.10">
    <property type="entry name" value="D-Ala-D-Ala carboxypeptidase, C-terminal domain"/>
    <property type="match status" value="1"/>
</dbReference>
<comment type="similarity">
    <text evidence="3 15">Belongs to the peptidase S11 family.</text>
</comment>